<comment type="caution">
    <text evidence="3">The sequence shown here is derived from an EMBL/GenBank/DDBJ whole genome shotgun (WGS) entry which is preliminary data.</text>
</comment>
<dbReference type="AlphaFoldDB" id="A0ABD2MRX3"/>
<dbReference type="CDD" id="cd23817">
    <property type="entry name" value="RWD-RWDD4"/>
    <property type="match status" value="1"/>
</dbReference>
<protein>
    <recommendedName>
        <fullName evidence="2">RWD domain-containing protein</fullName>
    </recommendedName>
</protein>
<name>A0ABD2MRX3_9CUCU</name>
<evidence type="ECO:0000259" key="2">
    <source>
        <dbReference type="PROSITE" id="PS50908"/>
    </source>
</evidence>
<dbReference type="Pfam" id="PF05773">
    <property type="entry name" value="RWD"/>
    <property type="match status" value="1"/>
</dbReference>
<dbReference type="InterPro" id="IPR016135">
    <property type="entry name" value="UBQ-conjugating_enzyme/RWD"/>
</dbReference>
<keyword evidence="4" id="KW-1185">Reference proteome</keyword>
<feature type="region of interest" description="Disordered" evidence="1">
    <location>
        <begin position="135"/>
        <end position="168"/>
    </location>
</feature>
<gene>
    <name evidence="3" type="ORF">HHI36_008281</name>
</gene>
<feature type="compositionally biased region" description="Basic and acidic residues" evidence="1">
    <location>
        <begin position="140"/>
        <end position="151"/>
    </location>
</feature>
<dbReference type="SMART" id="SM00591">
    <property type="entry name" value="RWD"/>
    <property type="match status" value="1"/>
</dbReference>
<dbReference type="EMBL" id="JABFTP020000021">
    <property type="protein sequence ID" value="KAL3269199.1"/>
    <property type="molecule type" value="Genomic_DNA"/>
</dbReference>
<dbReference type="PANTHER" id="PTHR21275">
    <property type="entry name" value="RWD DOMAIN-CONTAINING PROTEIN 4"/>
    <property type="match status" value="1"/>
</dbReference>
<dbReference type="PROSITE" id="PS50908">
    <property type="entry name" value="RWD"/>
    <property type="match status" value="1"/>
</dbReference>
<dbReference type="InterPro" id="IPR042770">
    <property type="entry name" value="RWDD4"/>
</dbReference>
<evidence type="ECO:0000313" key="4">
    <source>
        <dbReference type="Proteomes" id="UP001516400"/>
    </source>
</evidence>
<dbReference type="Proteomes" id="UP001516400">
    <property type="component" value="Unassembled WGS sequence"/>
</dbReference>
<sequence length="195" mass="22872">MSNSELQDEEREVLQSIYEGDEQFKQLSSNTFQYKYGENESVKSFLLEIQWTANYPEELPNINLNAFYNKHIVPSLKEKIISLVTEEGQQFLGMSMTYSLFEFVKEKFDEIIKDQPEQVIDSSLIDKLTISNDNESEDVQESKKVPKKEQLTKAQKRRQWNRVDAKGEKQRGWNWIDIVKHLSQTGSKEEKPPTN</sequence>
<accession>A0ABD2MRX3</accession>
<feature type="domain" description="RWD" evidence="2">
    <location>
        <begin position="9"/>
        <end position="111"/>
    </location>
</feature>
<dbReference type="SUPFAM" id="SSF54495">
    <property type="entry name" value="UBC-like"/>
    <property type="match status" value="1"/>
</dbReference>
<evidence type="ECO:0000313" key="3">
    <source>
        <dbReference type="EMBL" id="KAL3269199.1"/>
    </source>
</evidence>
<evidence type="ECO:0000256" key="1">
    <source>
        <dbReference type="SAM" id="MobiDB-lite"/>
    </source>
</evidence>
<dbReference type="PANTHER" id="PTHR21275:SF1">
    <property type="entry name" value="RWD DOMAIN-CONTAINING PROTEIN 4"/>
    <property type="match status" value="1"/>
</dbReference>
<dbReference type="Gene3D" id="3.10.110.10">
    <property type="entry name" value="Ubiquitin Conjugating Enzyme"/>
    <property type="match status" value="1"/>
</dbReference>
<reference evidence="3 4" key="1">
    <citation type="journal article" date="2021" name="BMC Biol.">
        <title>Horizontally acquired antibacterial genes associated with adaptive radiation of ladybird beetles.</title>
        <authorList>
            <person name="Li H.S."/>
            <person name="Tang X.F."/>
            <person name="Huang Y.H."/>
            <person name="Xu Z.Y."/>
            <person name="Chen M.L."/>
            <person name="Du X.Y."/>
            <person name="Qiu B.Y."/>
            <person name="Chen P.T."/>
            <person name="Zhang W."/>
            <person name="Slipinski A."/>
            <person name="Escalona H.E."/>
            <person name="Waterhouse R.M."/>
            <person name="Zwick A."/>
            <person name="Pang H."/>
        </authorList>
    </citation>
    <scope>NUCLEOTIDE SEQUENCE [LARGE SCALE GENOMIC DNA]</scope>
    <source>
        <strain evidence="3">SYSU2018</strain>
    </source>
</reference>
<organism evidence="3 4">
    <name type="scientific">Cryptolaemus montrouzieri</name>
    <dbReference type="NCBI Taxonomy" id="559131"/>
    <lineage>
        <taxon>Eukaryota</taxon>
        <taxon>Metazoa</taxon>
        <taxon>Ecdysozoa</taxon>
        <taxon>Arthropoda</taxon>
        <taxon>Hexapoda</taxon>
        <taxon>Insecta</taxon>
        <taxon>Pterygota</taxon>
        <taxon>Neoptera</taxon>
        <taxon>Endopterygota</taxon>
        <taxon>Coleoptera</taxon>
        <taxon>Polyphaga</taxon>
        <taxon>Cucujiformia</taxon>
        <taxon>Coccinelloidea</taxon>
        <taxon>Coccinellidae</taxon>
        <taxon>Scymninae</taxon>
        <taxon>Scymnini</taxon>
        <taxon>Cryptolaemus</taxon>
    </lineage>
</organism>
<proteinExistence type="predicted"/>
<dbReference type="InterPro" id="IPR006575">
    <property type="entry name" value="RWD_dom"/>
</dbReference>